<feature type="region of interest" description="Disordered" evidence="6">
    <location>
        <begin position="1"/>
        <end position="25"/>
    </location>
</feature>
<gene>
    <name evidence="8" type="ORF">GCM10018785_32490</name>
</gene>
<evidence type="ECO:0000256" key="2">
    <source>
        <dbReference type="ARBA" id="ARBA00022598"/>
    </source>
</evidence>
<evidence type="ECO:0000256" key="1">
    <source>
        <dbReference type="ARBA" id="ARBA00006432"/>
    </source>
</evidence>
<feature type="compositionally biased region" description="Low complexity" evidence="6">
    <location>
        <begin position="1"/>
        <end position="10"/>
    </location>
</feature>
<reference evidence="8" key="2">
    <citation type="submission" date="2020-09" db="EMBL/GenBank/DDBJ databases">
        <authorList>
            <person name="Sun Q."/>
            <person name="Ohkuma M."/>
        </authorList>
    </citation>
    <scope>NUCLEOTIDE SEQUENCE</scope>
    <source>
        <strain evidence="8">JCM 4784</strain>
    </source>
</reference>
<dbReference type="Gene3D" id="3.40.50.12780">
    <property type="entry name" value="N-terminal domain of ligase-like"/>
    <property type="match status" value="1"/>
</dbReference>
<dbReference type="Pfam" id="PF00501">
    <property type="entry name" value="AMP-binding"/>
    <property type="match status" value="1"/>
</dbReference>
<organism evidence="8 9">
    <name type="scientific">Streptomyces longispororuber</name>
    <dbReference type="NCBI Taxonomy" id="68230"/>
    <lineage>
        <taxon>Bacteria</taxon>
        <taxon>Bacillati</taxon>
        <taxon>Actinomycetota</taxon>
        <taxon>Actinomycetes</taxon>
        <taxon>Kitasatosporales</taxon>
        <taxon>Streptomycetaceae</taxon>
        <taxon>Streptomyces</taxon>
    </lineage>
</organism>
<proteinExistence type="inferred from homology"/>
<evidence type="ECO:0000256" key="5">
    <source>
        <dbReference type="ARBA" id="ARBA00032875"/>
    </source>
</evidence>
<dbReference type="PROSITE" id="PS00455">
    <property type="entry name" value="AMP_BINDING"/>
    <property type="match status" value="1"/>
</dbReference>
<dbReference type="AlphaFoldDB" id="A0A918ZMS8"/>
<dbReference type="SUPFAM" id="SSF56801">
    <property type="entry name" value="Acetyl-CoA synthetase-like"/>
    <property type="match status" value="1"/>
</dbReference>
<dbReference type="CDD" id="cd05907">
    <property type="entry name" value="VL_LC_FACS_like"/>
    <property type="match status" value="1"/>
</dbReference>
<reference evidence="8" key="1">
    <citation type="journal article" date="2014" name="Int. J. Syst. Evol. Microbiol.">
        <title>Complete genome sequence of Corynebacterium casei LMG S-19264T (=DSM 44701T), isolated from a smear-ripened cheese.</title>
        <authorList>
            <consortium name="US DOE Joint Genome Institute (JGI-PGF)"/>
            <person name="Walter F."/>
            <person name="Albersmeier A."/>
            <person name="Kalinowski J."/>
            <person name="Ruckert C."/>
        </authorList>
    </citation>
    <scope>NUCLEOTIDE SEQUENCE</scope>
    <source>
        <strain evidence="8">JCM 4784</strain>
    </source>
</reference>
<keyword evidence="4" id="KW-0443">Lipid metabolism</keyword>
<comment type="similarity">
    <text evidence="1">Belongs to the ATP-dependent AMP-binding enzyme family.</text>
</comment>
<evidence type="ECO:0000313" key="9">
    <source>
        <dbReference type="Proteomes" id="UP000608024"/>
    </source>
</evidence>
<evidence type="ECO:0000313" key="8">
    <source>
        <dbReference type="EMBL" id="GHE60901.1"/>
    </source>
</evidence>
<accession>A0A918ZMS8</accession>
<feature type="domain" description="AMP-dependent synthetase/ligase" evidence="7">
    <location>
        <begin position="59"/>
        <end position="452"/>
    </location>
</feature>
<keyword evidence="2" id="KW-0436">Ligase</keyword>
<dbReference type="InterPro" id="IPR000873">
    <property type="entry name" value="AMP-dep_synth/lig_dom"/>
</dbReference>
<protein>
    <recommendedName>
        <fullName evidence="5">Acyl-CoA synthetase</fullName>
    </recommendedName>
</protein>
<dbReference type="GO" id="GO:0016020">
    <property type="term" value="C:membrane"/>
    <property type="evidence" value="ECO:0007669"/>
    <property type="project" value="TreeGrafter"/>
</dbReference>
<keyword evidence="3" id="KW-0276">Fatty acid metabolism</keyword>
<dbReference type="InterPro" id="IPR020845">
    <property type="entry name" value="AMP-binding_CS"/>
</dbReference>
<dbReference type="EMBL" id="BNBT01000042">
    <property type="protein sequence ID" value="GHE60901.1"/>
    <property type="molecule type" value="Genomic_DNA"/>
</dbReference>
<comment type="caution">
    <text evidence="8">The sequence shown here is derived from an EMBL/GenBank/DDBJ whole genome shotgun (WGS) entry which is preliminary data.</text>
</comment>
<evidence type="ECO:0000259" key="7">
    <source>
        <dbReference type="Pfam" id="PF00501"/>
    </source>
</evidence>
<dbReference type="Pfam" id="PF23562">
    <property type="entry name" value="AMP-binding_C_3"/>
    <property type="match status" value="1"/>
</dbReference>
<dbReference type="PANTHER" id="PTHR43272">
    <property type="entry name" value="LONG-CHAIN-FATTY-ACID--COA LIGASE"/>
    <property type="match status" value="1"/>
</dbReference>
<sequence length="630" mass="66148">MRGVGRFAAGRPGGGRAVSAPVSRGDVPRHAVRADRVPSVVGMTPPQPRRPRTLSVLAEWAAGRHGELPALRYRRDGGWHDVSYRELRDRARAVGRALLALGVVPGDRVAVLAETRPEWTYAQLGALAAGAVVVPVYPTAGEDEVTWVLGDSGASVVLCEDAARAAAVERLRGKLPGLRRTVVMTAPDAYADAAGVRDDDLLARAGGRAPADPATVIYTSGTTGPPKGCVLTHGNLGAVQDASLPLIEGGPGDATYLYLPLAHLLAQLVQCTTLVQGGTLVYFGGRIEDVVGELAEARPTHLPSVPRLFEKVYATVLALAEAGEGGRERFDEAVRLGVLAADGALPPGLRAAYEAADEALFGPVRQALGGRVRWALTGGAPIAPHVLDFVRACGVPLFEGYGMTESGGLISLNHPGAVKYGTVGRPVAGCEVRVADDGEILARGPMVFPGYHGDPAATRDALDADGWLRTGDLGALDEDGYLTVTGRKKDIVITSGGKNLTPSLTEFALQASRFVSRAVLVGDRRPYPVALLTLDAEQVRGWAARAGVALTEPLAADPAVRALVQEAVDEANAQVSRPARIRGFALLDEDFTVESGLLTPSLKVRRRAVVEQYGAVVERLYGELGQPGET</sequence>
<dbReference type="GO" id="GO:0004467">
    <property type="term" value="F:long-chain fatty acid-CoA ligase activity"/>
    <property type="evidence" value="ECO:0007669"/>
    <property type="project" value="TreeGrafter"/>
</dbReference>
<name>A0A918ZMS8_9ACTN</name>
<dbReference type="InterPro" id="IPR042099">
    <property type="entry name" value="ANL_N_sf"/>
</dbReference>
<dbReference type="PANTHER" id="PTHR43272:SF32">
    <property type="entry name" value="AMP-DEPENDENT SYNTHETASE_LIGASE DOMAIN-CONTAINING PROTEIN"/>
    <property type="match status" value="1"/>
</dbReference>
<evidence type="ECO:0000256" key="4">
    <source>
        <dbReference type="ARBA" id="ARBA00023098"/>
    </source>
</evidence>
<evidence type="ECO:0000256" key="6">
    <source>
        <dbReference type="SAM" id="MobiDB-lite"/>
    </source>
</evidence>
<keyword evidence="9" id="KW-1185">Reference proteome</keyword>
<dbReference type="Proteomes" id="UP000608024">
    <property type="component" value="Unassembled WGS sequence"/>
</dbReference>
<evidence type="ECO:0000256" key="3">
    <source>
        <dbReference type="ARBA" id="ARBA00022832"/>
    </source>
</evidence>